<evidence type="ECO:0000259" key="1">
    <source>
        <dbReference type="Pfam" id="PF01345"/>
    </source>
</evidence>
<accession>A0A7S6ZU35</accession>
<organism evidence="2 3">
    <name type="scientific">Novilysobacter avium</name>
    <dbReference type="NCBI Taxonomy" id="2781023"/>
    <lineage>
        <taxon>Bacteria</taxon>
        <taxon>Pseudomonadati</taxon>
        <taxon>Pseudomonadota</taxon>
        <taxon>Gammaproteobacteria</taxon>
        <taxon>Lysobacterales</taxon>
        <taxon>Lysobacteraceae</taxon>
        <taxon>Novilysobacter</taxon>
    </lineage>
</organism>
<feature type="domain" description="DUF11" evidence="1">
    <location>
        <begin position="41"/>
        <end position="84"/>
    </location>
</feature>
<dbReference type="InterPro" id="IPR001434">
    <property type="entry name" value="OmcB-like_DUF11"/>
</dbReference>
<dbReference type="EMBL" id="CP063657">
    <property type="protein sequence ID" value="QOW21635.1"/>
    <property type="molecule type" value="Genomic_DNA"/>
</dbReference>
<evidence type="ECO:0000313" key="3">
    <source>
        <dbReference type="Proteomes" id="UP000593932"/>
    </source>
</evidence>
<dbReference type="InterPro" id="IPR047589">
    <property type="entry name" value="DUF11_rpt"/>
</dbReference>
<keyword evidence="3" id="KW-1185">Reference proteome</keyword>
<reference evidence="2 3" key="1">
    <citation type="submission" date="2020-10" db="EMBL/GenBank/DDBJ databases">
        <title>complete genome sequencing of Lysobacter sp. H23M41.</title>
        <authorList>
            <person name="Bae J.-W."/>
            <person name="Lee S.-Y."/>
        </authorList>
    </citation>
    <scope>NUCLEOTIDE SEQUENCE [LARGE SCALE GENOMIC DNA]</scope>
    <source>
        <strain evidence="2 3">H23M41</strain>
    </source>
</reference>
<evidence type="ECO:0000313" key="2">
    <source>
        <dbReference type="EMBL" id="QOW21635.1"/>
    </source>
</evidence>
<name>A0A7S6ZU35_9GAMM</name>
<proteinExistence type="predicted"/>
<dbReference type="Proteomes" id="UP000593932">
    <property type="component" value="Chromosome"/>
</dbReference>
<protein>
    <submittedName>
        <fullName evidence="2">DUF11 domain-containing protein</fullName>
    </submittedName>
</protein>
<dbReference type="Pfam" id="PF01345">
    <property type="entry name" value="DUF11"/>
    <property type="match status" value="1"/>
</dbReference>
<gene>
    <name evidence="2" type="ORF">INQ42_10380</name>
</gene>
<dbReference type="NCBIfam" id="TIGR01451">
    <property type="entry name" value="B_ant_repeat"/>
    <property type="match status" value="1"/>
</dbReference>
<sequence>MAMLSMGTAAAAGGVELNAQVFQQVEVKNADGSITLKAEPANSVVPGSEVTYVVTYRNTGATAADAVKIDNPVPADLVYVASAGDRAVDAVSVDGGTQYGVLAGLTVVGQDGQSRPAQAADVTHLRWVLGRLVAGAEGTVSFVARVK</sequence>